<protein>
    <submittedName>
        <fullName evidence="1">Uncharacterized protein</fullName>
    </submittedName>
</protein>
<dbReference type="Proteomes" id="UP000245119">
    <property type="component" value="Linkage Group LG12"/>
</dbReference>
<comment type="caution">
    <text evidence="1">The sequence shown here is derived from an EMBL/GenBank/DDBJ whole genome shotgun (WGS) entry which is preliminary data.</text>
</comment>
<keyword evidence="2" id="KW-1185">Reference proteome</keyword>
<dbReference type="AlphaFoldDB" id="A0A2T7NJ92"/>
<reference evidence="1 2" key="1">
    <citation type="submission" date="2018-04" db="EMBL/GenBank/DDBJ databases">
        <title>The genome of golden apple snail Pomacea canaliculata provides insight into stress tolerance and invasive adaptation.</title>
        <authorList>
            <person name="Liu C."/>
            <person name="Liu B."/>
            <person name="Ren Y."/>
            <person name="Zhang Y."/>
            <person name="Wang H."/>
            <person name="Li S."/>
            <person name="Jiang F."/>
            <person name="Yin L."/>
            <person name="Zhang G."/>
            <person name="Qian W."/>
            <person name="Fan W."/>
        </authorList>
    </citation>
    <scope>NUCLEOTIDE SEQUENCE [LARGE SCALE GENOMIC DNA]</scope>
    <source>
        <strain evidence="1">SZHN2017</strain>
        <tissue evidence="1">Muscle</tissue>
    </source>
</reference>
<name>A0A2T7NJ92_POMCA</name>
<evidence type="ECO:0000313" key="2">
    <source>
        <dbReference type="Proteomes" id="UP000245119"/>
    </source>
</evidence>
<sequence length="96" mass="11000">MPDPLLAGSDKQRTLGPRKAKIKDVGILLEITRLESGDIVLRQENKYSPYVKKFAVEYTCIHARTVAFEQTGPDIKATQNCTERKETFRYGWQLQV</sequence>
<gene>
    <name evidence="1" type="ORF">C0Q70_19406</name>
</gene>
<proteinExistence type="predicted"/>
<dbReference type="EMBL" id="PZQS01000012">
    <property type="protein sequence ID" value="PVD21235.1"/>
    <property type="molecule type" value="Genomic_DNA"/>
</dbReference>
<accession>A0A2T7NJ92</accession>
<evidence type="ECO:0000313" key="1">
    <source>
        <dbReference type="EMBL" id="PVD21235.1"/>
    </source>
</evidence>
<organism evidence="1 2">
    <name type="scientific">Pomacea canaliculata</name>
    <name type="common">Golden apple snail</name>
    <dbReference type="NCBI Taxonomy" id="400727"/>
    <lineage>
        <taxon>Eukaryota</taxon>
        <taxon>Metazoa</taxon>
        <taxon>Spiralia</taxon>
        <taxon>Lophotrochozoa</taxon>
        <taxon>Mollusca</taxon>
        <taxon>Gastropoda</taxon>
        <taxon>Caenogastropoda</taxon>
        <taxon>Architaenioglossa</taxon>
        <taxon>Ampullarioidea</taxon>
        <taxon>Ampullariidae</taxon>
        <taxon>Pomacea</taxon>
    </lineage>
</organism>